<evidence type="ECO:0000313" key="2">
    <source>
        <dbReference type="EMBL" id="KAF4678029.1"/>
    </source>
</evidence>
<feature type="compositionally biased region" description="Polar residues" evidence="1">
    <location>
        <begin position="113"/>
        <end position="123"/>
    </location>
</feature>
<feature type="region of interest" description="Disordered" evidence="1">
    <location>
        <begin position="1"/>
        <end position="25"/>
    </location>
</feature>
<keyword evidence="3" id="KW-1185">Reference proteome</keyword>
<accession>A0A7J6N2A2</accession>
<comment type="caution">
    <text evidence="2">The sequence shown here is derived from an EMBL/GenBank/DDBJ whole genome shotgun (WGS) entry which is preliminary data.</text>
</comment>
<evidence type="ECO:0000313" key="3">
    <source>
        <dbReference type="Proteomes" id="UP000591131"/>
    </source>
</evidence>
<proteinExistence type="predicted"/>
<dbReference type="GO" id="GO:0016301">
    <property type="term" value="F:kinase activity"/>
    <property type="evidence" value="ECO:0007669"/>
    <property type="project" value="UniProtKB-KW"/>
</dbReference>
<feature type="region of interest" description="Disordered" evidence="1">
    <location>
        <begin position="1288"/>
        <end position="1321"/>
    </location>
</feature>
<evidence type="ECO:0000256" key="1">
    <source>
        <dbReference type="SAM" id="MobiDB-lite"/>
    </source>
</evidence>
<gene>
    <name evidence="2" type="primary">SPHK2_4</name>
    <name evidence="2" type="ORF">FOL47_006980</name>
</gene>
<keyword evidence="2" id="KW-0418">Kinase</keyword>
<organism evidence="2 3">
    <name type="scientific">Perkinsus chesapeaki</name>
    <name type="common">Clam parasite</name>
    <name type="synonym">Perkinsus andrewsi</name>
    <dbReference type="NCBI Taxonomy" id="330153"/>
    <lineage>
        <taxon>Eukaryota</taxon>
        <taxon>Sar</taxon>
        <taxon>Alveolata</taxon>
        <taxon>Perkinsozoa</taxon>
        <taxon>Perkinsea</taxon>
        <taxon>Perkinsida</taxon>
        <taxon>Perkinsidae</taxon>
        <taxon>Perkinsus</taxon>
    </lineage>
</organism>
<feature type="compositionally biased region" description="Basic and acidic residues" evidence="1">
    <location>
        <begin position="164"/>
        <end position="173"/>
    </location>
</feature>
<dbReference type="Gene3D" id="2.60.120.920">
    <property type="match status" value="1"/>
</dbReference>
<dbReference type="OrthoDB" id="406079at2759"/>
<sequence length="1321" mass="145200">MPMGWNSSSSSESANGRGGDERRPDLVSTLVRVEGLKGEAEQLEKANKLTQAKAKLVEGMEMIITIRSTLTGSTDKACVDGILRGLIEEGERLQLLLRLDRLSHAWQQEKDSQPLTARSTSEPYQIASGKQGDDYDAANDKAMIDLIPTPPSDSIDDGIGGQKATEEKGEDVTQKGSVIEGTGEDVTQKGSVIQGTGEDVTQKGSVIEGTEDDVAQKEEGIQGTGEEEAAASKVIPEVHIEEASELKEDGDGIIEDGSLGEEEHDMNHLEHPLPTTGDVTLTDNSLLSANKGTVSFELSESEDGDNPSGIESSVYPTNTTRLSTISASILMEDDLGSIASYLTTMSPILLNPSGAPRSGGTRFWVERGAGDSSVVDLNNISYLKIGGRPCAEVASMIEGQREFLAPLSRGPPGLADVVVVMDDINDSFILRGAFEYFDKARLVNIKPSALPYSKEATVMLEVTNLTAQSLEGIEVRRGYEIVNANIKTVTGKSVPKGASPSTIIEITLPCMEEEEKEGGIPSDISIKVIGRAGNMAEGINCIHLYRPMVFANVVKGNRIKLEDDGITAVRRNGITNAVVFSKYPLKRLPISSSLPFGGFYYSITITKTATAMKTFALGLTTIDPSCVTNLPSGRLEEDAITTLAPTDVVSAASLLVGYDPVRLWLNGKSHPISSKDWRPAKQVSLGDRIGILFTFDKVNIYQNAHLRVQLPLDDDDACFMRNYLSNSWWAVVDVMVPSMDYEMASASAASGSQPGYADNSGVVISNGFNGTGFRMPMHPNRDNEPHYDMHMLAHLPDTLIAGHRLWVFYRMQISRTSSSPYCWMAVSSPADAFMSPPTGWSDRWMTATITRDWKKSEYRSNDKNTWPLVTYDHSLWYERGSMRLDTSRVTEHVPSGDLKLTPPNPRPSVSIHVVRWANPEAANEWDFPSWGETGSTISDAYIVSLMGELYRRIGPDYEVLTTYVKCSAELTKISERAIACQLSGRHRAGMYFLWVCEFEDSCNPNIGGFVARDAFFDLLTRMEAIGICTRFPHTSHLHRTIVAKDLYAHLCLQDDLRLPKCVKVSRGSVITSAHAAAQAALDNLKIIMDNKPLVRGGVCKLGYSWEAMDVRTFDANASSLASQMQDIVLQPTCRNDSVLVQERVPNSLEMRFITSMGEVRHVTYSTFARISEDGLYRDFERSMDRTEAAHRWFNGDVEALKEAESICHTCIRAWQRWMLTESDQPAPALRYDFIIGRDEATGKLTVYLGELCELGFSIMDYPYAERDVFGAVVDSISWDRPCCKTTTQQQQQPQPCGLCKSGAKGPAKPPAVSEDDSIRRN</sequence>
<feature type="region of interest" description="Disordered" evidence="1">
    <location>
        <begin position="147"/>
        <end position="175"/>
    </location>
</feature>
<feature type="region of interest" description="Disordered" evidence="1">
    <location>
        <begin position="296"/>
        <end position="316"/>
    </location>
</feature>
<feature type="region of interest" description="Disordered" evidence="1">
    <location>
        <begin position="107"/>
        <end position="135"/>
    </location>
</feature>
<dbReference type="InterPro" id="IPR043136">
    <property type="entry name" value="B30.2/SPRY_sf"/>
</dbReference>
<dbReference type="Proteomes" id="UP000591131">
    <property type="component" value="Unassembled WGS sequence"/>
</dbReference>
<keyword evidence="2" id="KW-0808">Transferase</keyword>
<protein>
    <submittedName>
        <fullName evidence="2">Sphingosine kinase 2</fullName>
    </submittedName>
</protein>
<name>A0A7J6N2A2_PERCH</name>
<reference evidence="2 3" key="1">
    <citation type="submission" date="2020-04" db="EMBL/GenBank/DDBJ databases">
        <title>Perkinsus chesapeaki whole genome sequence.</title>
        <authorList>
            <person name="Bogema D.R."/>
        </authorList>
    </citation>
    <scope>NUCLEOTIDE SEQUENCE [LARGE SCALE GENOMIC DNA]</scope>
    <source>
        <strain evidence="2">ATCC PRA-425</strain>
    </source>
</reference>
<dbReference type="EMBL" id="JAAPAO010000004">
    <property type="protein sequence ID" value="KAF4678029.1"/>
    <property type="molecule type" value="Genomic_DNA"/>
</dbReference>